<dbReference type="InterPro" id="IPR001967">
    <property type="entry name" value="Peptidase_S11_N"/>
</dbReference>
<dbReference type="InterPro" id="IPR015956">
    <property type="entry name" value="Peniciliin-bd_prot_C_sf"/>
</dbReference>
<keyword evidence="10" id="KW-0573">Peptidoglycan synthesis</keyword>
<evidence type="ECO:0000256" key="9">
    <source>
        <dbReference type="ARBA" id="ARBA00022960"/>
    </source>
</evidence>
<feature type="active site" evidence="13">
    <location>
        <position position="112"/>
    </location>
</feature>
<gene>
    <name evidence="17" type="ORF">MM59RIKEN_30930</name>
</gene>
<dbReference type="SMART" id="SM00936">
    <property type="entry name" value="PBP5_C"/>
    <property type="match status" value="1"/>
</dbReference>
<evidence type="ECO:0000256" key="10">
    <source>
        <dbReference type="ARBA" id="ARBA00022984"/>
    </source>
</evidence>
<protein>
    <recommendedName>
        <fullName evidence="4">serine-type D-Ala-D-Ala carboxypeptidase</fullName>
        <ecNumber evidence="4">3.4.16.4</ecNumber>
    </recommendedName>
</protein>
<name>A0A830QQD6_9FIRM</name>
<evidence type="ECO:0000256" key="14">
    <source>
        <dbReference type="PIRSR" id="PIRSR618044-2"/>
    </source>
</evidence>
<dbReference type="RefSeq" id="WP_213543780.1">
    <property type="nucleotide sequence ID" value="NZ_AP023421.1"/>
</dbReference>
<reference evidence="17" key="1">
    <citation type="submission" date="2020-09" db="EMBL/GenBank/DDBJ databases">
        <title>New species isolated from human feces.</title>
        <authorList>
            <person name="Kitahara M."/>
            <person name="Shigeno Y."/>
            <person name="Shime M."/>
            <person name="Matsumoto Y."/>
            <person name="Nakamura S."/>
            <person name="Motooka D."/>
            <person name="Fukuoka S."/>
            <person name="Nishikawa H."/>
            <person name="Benno Y."/>
        </authorList>
    </citation>
    <scope>NUCLEOTIDE SEQUENCE</scope>
    <source>
        <strain evidence="17">MM59</strain>
        <plasmid evidence="17">pMM59_01</plasmid>
    </source>
</reference>
<dbReference type="GO" id="GO:0071555">
    <property type="term" value="P:cell wall organization"/>
    <property type="evidence" value="ECO:0007669"/>
    <property type="project" value="UniProtKB-KW"/>
</dbReference>
<comment type="similarity">
    <text evidence="3 15">Belongs to the peptidase S11 family.</text>
</comment>
<keyword evidence="8" id="KW-0378">Hydrolase</keyword>
<dbReference type="GO" id="GO:0009002">
    <property type="term" value="F:serine-type D-Ala-D-Ala carboxypeptidase activity"/>
    <property type="evidence" value="ECO:0007669"/>
    <property type="project" value="UniProtKB-EC"/>
</dbReference>
<evidence type="ECO:0000256" key="1">
    <source>
        <dbReference type="ARBA" id="ARBA00003217"/>
    </source>
</evidence>
<evidence type="ECO:0000256" key="11">
    <source>
        <dbReference type="ARBA" id="ARBA00023316"/>
    </source>
</evidence>
<evidence type="ECO:0000256" key="6">
    <source>
        <dbReference type="ARBA" id="ARBA00022670"/>
    </source>
</evidence>
<keyword evidence="6" id="KW-0645">Protease</keyword>
<comment type="catalytic activity">
    <reaction evidence="12">
        <text>Preferential cleavage: (Ac)2-L-Lys-D-Ala-|-D-Ala. Also transpeptidation of peptidyl-alanyl moieties that are N-acyl substituents of D-alanine.</text>
        <dbReference type="EC" id="3.4.16.4"/>
    </reaction>
</comment>
<dbReference type="PANTHER" id="PTHR21581">
    <property type="entry name" value="D-ALANYL-D-ALANINE CARBOXYPEPTIDASE"/>
    <property type="match status" value="1"/>
</dbReference>
<comment type="pathway">
    <text evidence="2">Cell wall biogenesis; peptidoglycan biosynthesis.</text>
</comment>
<dbReference type="GO" id="GO:0009252">
    <property type="term" value="P:peptidoglycan biosynthetic process"/>
    <property type="evidence" value="ECO:0007669"/>
    <property type="project" value="UniProtKB-UniPathway"/>
</dbReference>
<dbReference type="GO" id="GO:0008360">
    <property type="term" value="P:regulation of cell shape"/>
    <property type="evidence" value="ECO:0007669"/>
    <property type="project" value="UniProtKB-KW"/>
</dbReference>
<dbReference type="Pfam" id="PF00768">
    <property type="entry name" value="Peptidase_S11"/>
    <property type="match status" value="1"/>
</dbReference>
<evidence type="ECO:0000256" key="3">
    <source>
        <dbReference type="ARBA" id="ARBA00007164"/>
    </source>
</evidence>
<dbReference type="GO" id="GO:0006508">
    <property type="term" value="P:proteolysis"/>
    <property type="evidence" value="ECO:0007669"/>
    <property type="project" value="UniProtKB-KW"/>
</dbReference>
<dbReference type="Proteomes" id="UP000679848">
    <property type="component" value="Plasmid pMM59_01"/>
</dbReference>
<keyword evidence="11" id="KW-0961">Cell wall biogenesis/degradation</keyword>
<dbReference type="PANTHER" id="PTHR21581:SF33">
    <property type="entry name" value="D-ALANYL-D-ALANINE CARBOXYPEPTIDASE DACB"/>
    <property type="match status" value="1"/>
</dbReference>
<evidence type="ECO:0000256" key="13">
    <source>
        <dbReference type="PIRSR" id="PIRSR618044-1"/>
    </source>
</evidence>
<proteinExistence type="inferred from homology"/>
<comment type="function">
    <text evidence="1">Removes C-terminal D-alanyl residues from sugar-peptide cell wall precursors.</text>
</comment>
<feature type="domain" description="Peptidase S11 D-Ala-D-Ala carboxypeptidase A C-terminal" evidence="16">
    <location>
        <begin position="260"/>
        <end position="348"/>
    </location>
</feature>
<dbReference type="Gene3D" id="2.60.410.10">
    <property type="entry name" value="D-Ala-D-Ala carboxypeptidase, C-terminal domain"/>
    <property type="match status" value="1"/>
</dbReference>
<evidence type="ECO:0000256" key="8">
    <source>
        <dbReference type="ARBA" id="ARBA00022801"/>
    </source>
</evidence>
<dbReference type="InterPro" id="IPR018044">
    <property type="entry name" value="Peptidase_S11"/>
</dbReference>
<dbReference type="SUPFAM" id="SSF56601">
    <property type="entry name" value="beta-lactamase/transpeptidase-like"/>
    <property type="match status" value="1"/>
</dbReference>
<dbReference type="Pfam" id="PF07943">
    <property type="entry name" value="PBP5_C"/>
    <property type="match status" value="1"/>
</dbReference>
<evidence type="ECO:0000313" key="17">
    <source>
        <dbReference type="EMBL" id="BCK85774.1"/>
    </source>
</evidence>
<evidence type="ECO:0000256" key="5">
    <source>
        <dbReference type="ARBA" id="ARBA00022645"/>
    </source>
</evidence>
<dbReference type="InterPro" id="IPR012338">
    <property type="entry name" value="Beta-lactam/transpept-like"/>
</dbReference>
<dbReference type="InterPro" id="IPR012907">
    <property type="entry name" value="Peptidase_S11_C"/>
</dbReference>
<keyword evidence="17" id="KW-0614">Plasmid</keyword>
<dbReference type="EMBL" id="AP023421">
    <property type="protein sequence ID" value="BCK85774.1"/>
    <property type="molecule type" value="Genomic_DNA"/>
</dbReference>
<keyword evidence="5 17" id="KW-0121">Carboxypeptidase</keyword>
<evidence type="ECO:0000256" key="7">
    <source>
        <dbReference type="ARBA" id="ARBA00022729"/>
    </source>
</evidence>
<feature type="active site" description="Acyl-ester intermediate" evidence="13">
    <location>
        <position position="57"/>
    </location>
</feature>
<dbReference type="AlphaFoldDB" id="A0A830QQD6"/>
<feature type="binding site" evidence="14">
    <location>
        <position position="213"/>
    </location>
    <ligand>
        <name>substrate</name>
    </ligand>
</feature>
<feature type="active site" description="Proton acceptor" evidence="13">
    <location>
        <position position="60"/>
    </location>
</feature>
<geneLocation type="plasmid" evidence="17 18">
    <name>pMM59_01</name>
</geneLocation>
<evidence type="ECO:0000256" key="15">
    <source>
        <dbReference type="RuleBase" id="RU004016"/>
    </source>
</evidence>
<evidence type="ECO:0000313" key="18">
    <source>
        <dbReference type="Proteomes" id="UP000679848"/>
    </source>
</evidence>
<evidence type="ECO:0000256" key="2">
    <source>
        <dbReference type="ARBA" id="ARBA00004752"/>
    </source>
</evidence>
<dbReference type="UniPathway" id="UPA00219"/>
<evidence type="ECO:0000256" key="12">
    <source>
        <dbReference type="ARBA" id="ARBA00034000"/>
    </source>
</evidence>
<keyword evidence="7" id="KW-0732">Signal</keyword>
<keyword evidence="9" id="KW-0133">Cell shape</keyword>
<accession>A0A830QQD6</accession>
<dbReference type="InterPro" id="IPR037167">
    <property type="entry name" value="Peptidase_S11_C_sf"/>
</dbReference>
<evidence type="ECO:0000256" key="4">
    <source>
        <dbReference type="ARBA" id="ARBA00012448"/>
    </source>
</evidence>
<organism evidence="17 18">
    <name type="scientific">Pusillibacter faecalis</name>
    <dbReference type="NCBI Taxonomy" id="2714358"/>
    <lineage>
        <taxon>Bacteria</taxon>
        <taxon>Bacillati</taxon>
        <taxon>Bacillota</taxon>
        <taxon>Clostridia</taxon>
        <taxon>Eubacteriales</taxon>
        <taxon>Oscillospiraceae</taxon>
        <taxon>Pusillibacter</taxon>
    </lineage>
</organism>
<dbReference type="KEGG" id="pfaa:MM59RIKEN_30930"/>
<dbReference type="PRINTS" id="PR00725">
    <property type="entry name" value="DADACBPTASE1"/>
</dbReference>
<evidence type="ECO:0000259" key="16">
    <source>
        <dbReference type="SMART" id="SM00936"/>
    </source>
</evidence>
<dbReference type="Gene3D" id="3.40.710.10">
    <property type="entry name" value="DD-peptidase/beta-lactamase superfamily"/>
    <property type="match status" value="1"/>
</dbReference>
<keyword evidence="18" id="KW-1185">Reference proteome</keyword>
<dbReference type="SUPFAM" id="SSF69189">
    <property type="entry name" value="Penicillin-binding protein associated domain"/>
    <property type="match status" value="1"/>
</dbReference>
<sequence>MGKRIAGILLAVLILVFAMPARVGAVSTSATAAILVDADSGRVLYEQNADARMLIASTTKIMTALVAIREGNLSDTVKVSKKAAYTEGSSMYLKVGEELTLETLLYGLMLCSGNDAAVAIAEHVGGSEAGFAKLMNETAAELGMEHTSFANPNGLDHEDHYSTARDMAVLACAAMNNEILARIVSTRTVTIGGRTMTNHNKLLSYMDGCIGLKTGYTQAAGRTLVSCAEQEGQRLVAVTLQDGNDWADHQALYEYGFSTYPSQRLATLGQQLQEAAVQGGAVSTVPLIAADTVSWPTAKGERVETRIELEQPLTAPLTAGNRVGQAVFTWKGQEIGRVDLLCGGNVAPAVESAWNTLKLPG</sequence>
<dbReference type="EC" id="3.4.16.4" evidence="4"/>